<feature type="transmembrane region" description="Helical" evidence="1">
    <location>
        <begin position="38"/>
        <end position="56"/>
    </location>
</feature>
<name>A0A1H9JU66_9PSED</name>
<feature type="transmembrane region" description="Helical" evidence="1">
    <location>
        <begin position="98"/>
        <end position="117"/>
    </location>
</feature>
<organism evidence="2 3">
    <name type="scientific">Pseudomonas soli</name>
    <dbReference type="NCBI Taxonomy" id="1306993"/>
    <lineage>
        <taxon>Bacteria</taxon>
        <taxon>Pseudomonadati</taxon>
        <taxon>Pseudomonadota</taxon>
        <taxon>Gammaproteobacteria</taxon>
        <taxon>Pseudomonadales</taxon>
        <taxon>Pseudomonadaceae</taxon>
        <taxon>Pseudomonas</taxon>
    </lineage>
</organism>
<sequence length="221" mass="24583">MQLIEVGILVSCVLLIICGLFYGVAFFGRGNYLIGGEFLIVGISATNFAVFIVTGWQANYNVAMFLDAFSRGVGIPVIATLGLMSVTHDYKPSPVSDILLFLAGFVVAAIYFMSASFKAFLPYFYVGMWLVYTTYLAYFVWRLCRAGELLHALATTLSGVAGLTIALRYDFFPIAGDDTKMVFMTLAFLTWSYSIVQSFYAYGALERASKIQLRRHLARFE</sequence>
<dbReference type="EMBL" id="FOEQ01000004">
    <property type="protein sequence ID" value="SEQ90379.1"/>
    <property type="molecule type" value="Genomic_DNA"/>
</dbReference>
<evidence type="ECO:0000256" key="1">
    <source>
        <dbReference type="SAM" id="Phobius"/>
    </source>
</evidence>
<keyword evidence="1" id="KW-1133">Transmembrane helix</keyword>
<gene>
    <name evidence="2" type="ORF">SAMN05216230_104231</name>
</gene>
<reference evidence="2 3" key="1">
    <citation type="submission" date="2016-10" db="EMBL/GenBank/DDBJ databases">
        <authorList>
            <person name="de Groot N.N."/>
        </authorList>
    </citation>
    <scope>NUCLEOTIDE SEQUENCE [LARGE SCALE GENOMIC DNA]</scope>
    <source>
        <strain evidence="2 3">LMG 27941</strain>
    </source>
</reference>
<protein>
    <submittedName>
        <fullName evidence="2">Uncharacterized protein</fullName>
    </submittedName>
</protein>
<feature type="transmembrane region" description="Helical" evidence="1">
    <location>
        <begin position="181"/>
        <end position="205"/>
    </location>
</feature>
<proteinExistence type="predicted"/>
<dbReference type="Proteomes" id="UP000199221">
    <property type="component" value="Unassembled WGS sequence"/>
</dbReference>
<feature type="transmembrane region" description="Helical" evidence="1">
    <location>
        <begin position="68"/>
        <end position="86"/>
    </location>
</feature>
<accession>A0A1H9JU66</accession>
<feature type="transmembrane region" description="Helical" evidence="1">
    <location>
        <begin position="123"/>
        <end position="141"/>
    </location>
</feature>
<keyword evidence="1" id="KW-0812">Transmembrane</keyword>
<keyword evidence="1" id="KW-0472">Membrane</keyword>
<feature type="transmembrane region" description="Helical" evidence="1">
    <location>
        <begin position="6"/>
        <end position="26"/>
    </location>
</feature>
<dbReference type="AlphaFoldDB" id="A0A1H9JU66"/>
<feature type="transmembrane region" description="Helical" evidence="1">
    <location>
        <begin position="148"/>
        <end position="169"/>
    </location>
</feature>
<evidence type="ECO:0000313" key="2">
    <source>
        <dbReference type="EMBL" id="SEQ90379.1"/>
    </source>
</evidence>
<evidence type="ECO:0000313" key="3">
    <source>
        <dbReference type="Proteomes" id="UP000199221"/>
    </source>
</evidence>